<dbReference type="AlphaFoldDB" id="A7TND0"/>
<sequence>MEGRLKVPSDNDNNEIDDDRYLQEIKRRRIEVPYGFQNKSQEHSENAPVLQRSNSNLTSFYNQNLTELNELQDNLFNKKTKLDSLKDELNEYKENYKEIQSKWENLRESRVYKQEQLSLKTNELIKLKDQFKCKEDFMNKEHALKLKQMKASNTSDISRLSNKYMSDIDKLKFEKIKKYEQERNNLLDEVNIIKEKISNNYTIVKKNNDEADSKFEQEKSSWLKELDSNISSNEELKKKYNDEVTNLTNDLNDNLNPKLNSQISKLESLKCKLDELKSIMNEKKKHVSDIELNLINKRQDIKNANEKKLELEKYIETTENELIQIGEILIKEETMRRSLHNDLQELRGNIRVFCRIRPPLKSVEDINTNHIKVQPFNDNHGNQSMEIVKDHRCIQKFQFDRIFDQHEVNKDVFDEIGQLVQSSLDGYNVCIFAYGQTGSGKTFTMLNPNDGMIPATIDHIFDWTDSLKERGWEYEVSCQFVEIYNENIIDLLREETSAELDEITNNGRHDIRHDSDKRITTITNIKTSILKSKDSVDFLIKKATKLRATATTAANERSSRSHSIFIIHLRGSNNITGESSYGILNLVDLAGSERLNSSQVEGARLRETQNINKSLSCLGDVIHALGSSDASKRHIPFRNSKLTYLLQYSLTGNSKTLMFVNISPTQQQIQETLNSLRFASKVNTTKMVTRSN</sequence>
<dbReference type="SMART" id="SM00129">
    <property type="entry name" value="KISc"/>
    <property type="match status" value="1"/>
</dbReference>
<feature type="coiled-coil region" evidence="2">
    <location>
        <begin position="68"/>
        <end position="109"/>
    </location>
</feature>
<dbReference type="Gene3D" id="3.40.850.10">
    <property type="entry name" value="Kinesin motor domain"/>
    <property type="match status" value="1"/>
</dbReference>
<feature type="coiled-coil region" evidence="2">
    <location>
        <begin position="223"/>
        <end position="321"/>
    </location>
</feature>
<dbReference type="InterPro" id="IPR001752">
    <property type="entry name" value="Kinesin_motor_dom"/>
</dbReference>
<dbReference type="EMBL" id="DS480429">
    <property type="protein sequence ID" value="EDO16262.1"/>
    <property type="molecule type" value="Genomic_DNA"/>
</dbReference>
<name>A7TND0_VANPO</name>
<dbReference type="InterPro" id="IPR027640">
    <property type="entry name" value="Kinesin-like_fam"/>
</dbReference>
<dbReference type="InParanoid" id="A7TND0"/>
<keyword evidence="1" id="KW-0067">ATP-binding</keyword>
<dbReference type="GO" id="GO:0003777">
    <property type="term" value="F:microtubule motor activity"/>
    <property type="evidence" value="ECO:0007669"/>
    <property type="project" value="InterPro"/>
</dbReference>
<dbReference type="GO" id="GO:0008017">
    <property type="term" value="F:microtubule binding"/>
    <property type="evidence" value="ECO:0007669"/>
    <property type="project" value="InterPro"/>
</dbReference>
<evidence type="ECO:0000256" key="2">
    <source>
        <dbReference type="SAM" id="Coils"/>
    </source>
</evidence>
<dbReference type="OMA" id="ETARDKW"/>
<keyword evidence="5" id="KW-1185">Reference proteome</keyword>
<comment type="similarity">
    <text evidence="1">Belongs to the TRAFAC class myosin-kinesin ATPase superfamily. Kinesin family.</text>
</comment>
<dbReference type="Pfam" id="PF00225">
    <property type="entry name" value="Kinesin"/>
    <property type="match status" value="1"/>
</dbReference>
<dbReference type="CDD" id="cd01366">
    <property type="entry name" value="KISc_C_terminal"/>
    <property type="match status" value="1"/>
</dbReference>
<gene>
    <name evidence="4" type="ORF">Kpol_505p39</name>
</gene>
<dbReference type="Proteomes" id="UP000000267">
    <property type="component" value="Unassembled WGS sequence"/>
</dbReference>
<protein>
    <recommendedName>
        <fullName evidence="3">Kinesin motor domain-containing protein</fullName>
    </recommendedName>
</protein>
<feature type="binding site" evidence="1">
    <location>
        <begin position="435"/>
        <end position="442"/>
    </location>
    <ligand>
        <name>ATP</name>
        <dbReference type="ChEBI" id="CHEBI:30616"/>
    </ligand>
</feature>
<dbReference type="FunCoup" id="A7TND0">
    <property type="interactions" value="384"/>
</dbReference>
<dbReference type="KEGG" id="vpo:Kpol_505p39"/>
<dbReference type="GeneID" id="5544400"/>
<dbReference type="PANTHER" id="PTHR47972:SF28">
    <property type="entry name" value="KINESIN-LIKE PROTEIN KLP-3"/>
    <property type="match status" value="1"/>
</dbReference>
<dbReference type="GO" id="GO:0005524">
    <property type="term" value="F:ATP binding"/>
    <property type="evidence" value="ECO:0007669"/>
    <property type="project" value="UniProtKB-UniRule"/>
</dbReference>
<evidence type="ECO:0000313" key="4">
    <source>
        <dbReference type="EMBL" id="EDO16262.1"/>
    </source>
</evidence>
<dbReference type="InterPro" id="IPR036961">
    <property type="entry name" value="Kinesin_motor_dom_sf"/>
</dbReference>
<dbReference type="eggNOG" id="KOG0239">
    <property type="taxonomic scope" value="Eukaryota"/>
</dbReference>
<organism evidence="5">
    <name type="scientific">Vanderwaltozyma polyspora (strain ATCC 22028 / DSM 70294 / BCRC 21397 / CBS 2163 / NBRC 10782 / NRRL Y-8283 / UCD 57-17)</name>
    <name type="common">Kluyveromyces polysporus</name>
    <dbReference type="NCBI Taxonomy" id="436907"/>
    <lineage>
        <taxon>Eukaryota</taxon>
        <taxon>Fungi</taxon>
        <taxon>Dikarya</taxon>
        <taxon>Ascomycota</taxon>
        <taxon>Saccharomycotina</taxon>
        <taxon>Saccharomycetes</taxon>
        <taxon>Saccharomycetales</taxon>
        <taxon>Saccharomycetaceae</taxon>
        <taxon>Vanderwaltozyma</taxon>
    </lineage>
</organism>
<evidence type="ECO:0000313" key="5">
    <source>
        <dbReference type="Proteomes" id="UP000000267"/>
    </source>
</evidence>
<evidence type="ECO:0000256" key="1">
    <source>
        <dbReference type="PROSITE-ProRule" id="PRU00283"/>
    </source>
</evidence>
<dbReference type="GO" id="GO:0007018">
    <property type="term" value="P:microtubule-based movement"/>
    <property type="evidence" value="ECO:0007669"/>
    <property type="project" value="InterPro"/>
</dbReference>
<reference evidence="4 5" key="1">
    <citation type="journal article" date="2007" name="Proc. Natl. Acad. Sci. U.S.A.">
        <title>Independent sorting-out of thousands of duplicated gene pairs in two yeast species descended from a whole-genome duplication.</title>
        <authorList>
            <person name="Scannell D.R."/>
            <person name="Frank A.C."/>
            <person name="Conant G.C."/>
            <person name="Byrne K.P."/>
            <person name="Woolfit M."/>
            <person name="Wolfe K.H."/>
        </authorList>
    </citation>
    <scope>NUCLEOTIDE SEQUENCE [LARGE SCALE GENOMIC DNA]</scope>
    <source>
        <strain evidence="5">ATCC 22028 / DSM 70294 / BCRC 21397 / CBS 2163 / NBRC 10782 / NRRL Y-8283 / UCD 57-17</strain>
    </source>
</reference>
<dbReference type="HOGENOM" id="CLU_001485_12_4_1"/>
<keyword evidence="1" id="KW-0505">Motor protein</keyword>
<dbReference type="PROSITE" id="PS50067">
    <property type="entry name" value="KINESIN_MOTOR_2"/>
    <property type="match status" value="1"/>
</dbReference>
<dbReference type="SUPFAM" id="SSF52540">
    <property type="entry name" value="P-loop containing nucleoside triphosphate hydrolases"/>
    <property type="match status" value="1"/>
</dbReference>
<evidence type="ECO:0000259" key="3">
    <source>
        <dbReference type="PROSITE" id="PS50067"/>
    </source>
</evidence>
<dbReference type="PRINTS" id="PR00380">
    <property type="entry name" value="KINESINHEAVY"/>
</dbReference>
<feature type="domain" description="Kinesin motor" evidence="3">
    <location>
        <begin position="349"/>
        <end position="685"/>
    </location>
</feature>
<keyword evidence="2" id="KW-0175">Coiled coil</keyword>
<dbReference type="STRING" id="436907.A7TND0"/>
<keyword evidence="1" id="KW-0547">Nucleotide-binding</keyword>
<dbReference type="OrthoDB" id="3176171at2759"/>
<dbReference type="RefSeq" id="XP_001644120.1">
    <property type="nucleotide sequence ID" value="XM_001644070.1"/>
</dbReference>
<dbReference type="GO" id="GO:0015630">
    <property type="term" value="C:microtubule cytoskeleton"/>
    <property type="evidence" value="ECO:0007669"/>
    <property type="project" value="TreeGrafter"/>
</dbReference>
<proteinExistence type="inferred from homology"/>
<accession>A7TND0</accession>
<dbReference type="PANTHER" id="PTHR47972">
    <property type="entry name" value="KINESIN-LIKE PROTEIN KLP-3"/>
    <property type="match status" value="1"/>
</dbReference>
<dbReference type="InterPro" id="IPR027417">
    <property type="entry name" value="P-loop_NTPase"/>
</dbReference>